<dbReference type="Pfam" id="PF08378">
    <property type="entry name" value="NERD"/>
    <property type="match status" value="1"/>
</dbReference>
<gene>
    <name evidence="2" type="ORF">DFO73_101207</name>
</gene>
<feature type="domain" description="NERD" evidence="1">
    <location>
        <begin position="41"/>
        <end position="157"/>
    </location>
</feature>
<organism evidence="2 3">
    <name type="scientific">Cytobacillus oceanisediminis</name>
    <dbReference type="NCBI Taxonomy" id="665099"/>
    <lineage>
        <taxon>Bacteria</taxon>
        <taxon>Bacillati</taxon>
        <taxon>Bacillota</taxon>
        <taxon>Bacilli</taxon>
        <taxon>Bacillales</taxon>
        <taxon>Bacillaceae</taxon>
        <taxon>Cytobacillus</taxon>
    </lineage>
</organism>
<accession>A0A2V3A4Y4</accession>
<reference evidence="2 3" key="1">
    <citation type="submission" date="2018-05" db="EMBL/GenBank/DDBJ databases">
        <title>Freshwater and sediment microbial communities from various areas in North America, analyzing microbe dynamics in response to fracking.</title>
        <authorList>
            <person name="Lamendella R."/>
        </authorList>
    </citation>
    <scope>NUCLEOTIDE SEQUENCE [LARGE SCALE GENOMIC DNA]</scope>
    <source>
        <strain evidence="2 3">15_TX</strain>
    </source>
</reference>
<proteinExistence type="predicted"/>
<protein>
    <submittedName>
        <fullName evidence="2">Nuclease-like protein</fullName>
    </submittedName>
</protein>
<evidence type="ECO:0000313" key="2">
    <source>
        <dbReference type="EMBL" id="PWW31949.1"/>
    </source>
</evidence>
<comment type="caution">
    <text evidence="2">The sequence shown here is derived from an EMBL/GenBank/DDBJ whole genome shotgun (WGS) entry which is preliminary data.</text>
</comment>
<dbReference type="PROSITE" id="PS50965">
    <property type="entry name" value="NERD"/>
    <property type="match status" value="1"/>
</dbReference>
<evidence type="ECO:0000313" key="3">
    <source>
        <dbReference type="Proteomes" id="UP000247150"/>
    </source>
</evidence>
<dbReference type="EMBL" id="QGTW01000001">
    <property type="protein sequence ID" value="PWW31949.1"/>
    <property type="molecule type" value="Genomic_DNA"/>
</dbReference>
<name>A0A2V3A4Y4_9BACI</name>
<dbReference type="Proteomes" id="UP000247150">
    <property type="component" value="Unassembled WGS sequence"/>
</dbReference>
<dbReference type="OrthoDB" id="569879at2"/>
<dbReference type="AlphaFoldDB" id="A0A2V3A4Y4"/>
<sequence>MIVKERYIPEMILKLEALIKRMPEMEQRREKVKSELNKRNAGYKGEQKLDYYLSFLDEKEYRIFHGLRLMNGKHYFQIDTLLVTRKMAFILEIKNWNGTIIFDPEFHQLIRVQNDKQEAFHDPISQAEHQSLQLRKWLKEHGFTCIPIEYAVIISSPSTIIKSPTNQISNQVFHAHRLINKITSIENTHNAERLTEKELKKLSKTLLKKHVSQEIDILEYFNIKSDTILTGVYCPKCSALPMIFHWGKWRCPACRTSSAIAHHQAVNDYFLLCNPIITNTEFRRFTHITSVYTASKLLAQMDLEQGGEKKNRVYKKPVNEGGFSKNVNLAKKLSKLANKL</sequence>
<evidence type="ECO:0000259" key="1">
    <source>
        <dbReference type="PROSITE" id="PS50965"/>
    </source>
</evidence>
<dbReference type="InterPro" id="IPR011528">
    <property type="entry name" value="NERD"/>
</dbReference>